<keyword evidence="2" id="KW-1185">Reference proteome</keyword>
<sequence>MKLWSTTHTFRHAWETVTQAVWRKYPNDYNPHVKAIDVIDRHVDDEGRLVTKRVMGTQWNLPSWAIYLLGLQDMCYGIEHSVIDPKARTMTLKGRNLTFSGLVGIEESLEYSQHPEDKNATIMKQEAVVTVFGLSFSSYCEKLITETYENNSTKGRQAMEHVIGVINQEISDLAAGIEQATTKLNTEIEHATAVINSELNDIAQGAKSGFEQATRLNTAFCEQTTS</sequence>
<dbReference type="InterPro" id="IPR037365">
    <property type="entry name" value="Slowmo/Ups"/>
</dbReference>
<evidence type="ECO:0000313" key="2">
    <source>
        <dbReference type="Proteomes" id="UP001152795"/>
    </source>
</evidence>
<reference evidence="1" key="1">
    <citation type="submission" date="2020-04" db="EMBL/GenBank/DDBJ databases">
        <authorList>
            <person name="Alioto T."/>
            <person name="Alioto T."/>
            <person name="Gomez Garrido J."/>
        </authorList>
    </citation>
    <scope>NUCLEOTIDE SEQUENCE</scope>
    <source>
        <strain evidence="1">A484AB</strain>
    </source>
</reference>
<dbReference type="GO" id="GO:0005758">
    <property type="term" value="C:mitochondrial intermembrane space"/>
    <property type="evidence" value="ECO:0007669"/>
    <property type="project" value="InterPro"/>
</dbReference>
<dbReference type="PROSITE" id="PS50904">
    <property type="entry name" value="PRELI_MSF1"/>
    <property type="match status" value="1"/>
</dbReference>
<dbReference type="Proteomes" id="UP001152795">
    <property type="component" value="Unassembled WGS sequence"/>
</dbReference>
<dbReference type="PANTHER" id="PTHR11158">
    <property type="entry name" value="MSF1/PX19 RELATED"/>
    <property type="match status" value="1"/>
</dbReference>
<organism evidence="1 2">
    <name type="scientific">Paramuricea clavata</name>
    <name type="common">Red gorgonian</name>
    <name type="synonym">Violescent sea-whip</name>
    <dbReference type="NCBI Taxonomy" id="317549"/>
    <lineage>
        <taxon>Eukaryota</taxon>
        <taxon>Metazoa</taxon>
        <taxon>Cnidaria</taxon>
        <taxon>Anthozoa</taxon>
        <taxon>Octocorallia</taxon>
        <taxon>Malacalcyonacea</taxon>
        <taxon>Plexauridae</taxon>
        <taxon>Paramuricea</taxon>
    </lineage>
</organism>
<gene>
    <name evidence="1" type="ORF">PACLA_8A073147</name>
</gene>
<protein>
    <submittedName>
        <fullName evidence="1">Uncharacterized protein</fullName>
    </submittedName>
</protein>
<evidence type="ECO:0000313" key="1">
    <source>
        <dbReference type="EMBL" id="CAB3983078.1"/>
    </source>
</evidence>
<dbReference type="AlphaFoldDB" id="A0A7D9HI46"/>
<proteinExistence type="predicted"/>
<dbReference type="InterPro" id="IPR006797">
    <property type="entry name" value="PRELI/MSF1_dom"/>
</dbReference>
<dbReference type="Pfam" id="PF04707">
    <property type="entry name" value="PRELI"/>
    <property type="match status" value="1"/>
</dbReference>
<name>A0A7D9HI46_PARCT</name>
<dbReference type="OrthoDB" id="407630at2759"/>
<accession>A0A7D9HI46</accession>
<comment type="caution">
    <text evidence="1">The sequence shown here is derived from an EMBL/GenBank/DDBJ whole genome shotgun (WGS) entry which is preliminary data.</text>
</comment>
<dbReference type="EMBL" id="CACRXK020000571">
    <property type="protein sequence ID" value="CAB3983078.1"/>
    <property type="molecule type" value="Genomic_DNA"/>
</dbReference>